<feature type="transmembrane region" description="Helical" evidence="1">
    <location>
        <begin position="647"/>
        <end position="667"/>
    </location>
</feature>
<gene>
    <name evidence="2" type="ORF">SAMN04487969_13232</name>
</gene>
<dbReference type="AlphaFoldDB" id="A0A1I2IE89"/>
<feature type="transmembrane region" description="Helical" evidence="1">
    <location>
        <begin position="426"/>
        <end position="444"/>
    </location>
</feature>
<feature type="transmembrane region" description="Helical" evidence="1">
    <location>
        <begin position="576"/>
        <end position="593"/>
    </location>
</feature>
<name>A0A1I2IE89_9BACL</name>
<sequence>MLQNWLQWNRRAKQWLWIITLIGVMAALPIGYNRMNTESTSKQVEYVFDYRDLIEIAEYSAKPQEFVAQHLIFMKEAGISTMAVYESSLRELMQAGRLTYYNSKDAALLQGKLETPGQNFTYILYTGSEEKEQVGPLVRAAFDRAGIVYRDWSFDGRDGLVVELPLQNSLLQPLGFDPMSLQKIKAAGLSVLPRLTDRVLPFSQEEAEATLAQLKDYGVTRILFDGDKVKGYTDNAEEKSLRVFADLLNKYQIGVITIENLKKEQSGMTTLAYLTDYNIVRLYSLSPTDGMRMKPEDIADRFLLAAKDRNIRMFFLNGAPSSSQEKSAVINPLDNLYLSLKGEDGNKGTIQRLADAGFAPGIAEPFDREYPSWVKMLKGIVVIGAIALIALLINAFLPGTLIAVFLLGIVGSAGLYVLSSSVLEQALALGAGISAPTLALIWVMNRIYSRTEGNQRFVGGADWTFRNKDKGQGVVIPLNSSVDAGGKWIFEGLPARRRLGLAFSWFIVVALMSLIAVPYVFGLLNNITYMLVLQQFRGVSLLHLAPIGLVAIYVVFYTGHAPIARLRKMLSTPINVLMVVVGLIVVAAGMYYLSRTGNEGQTLPFERPFREWLEGTFGVRPRNKEFLLAHPLLLVGLFAALRYRAAWLFVIIGSIGQLSMVDTFAHIHTPLHISIIRVFLGLGLGAAVGFILIGVWQLLEGVWSKWSPVLKRIFAE</sequence>
<dbReference type="Proteomes" id="UP000183410">
    <property type="component" value="Unassembled WGS sequence"/>
</dbReference>
<organism evidence="2 3">
    <name type="scientific">Paenibacillus algorifonticola</name>
    <dbReference type="NCBI Taxonomy" id="684063"/>
    <lineage>
        <taxon>Bacteria</taxon>
        <taxon>Bacillati</taxon>
        <taxon>Bacillota</taxon>
        <taxon>Bacilli</taxon>
        <taxon>Bacillales</taxon>
        <taxon>Paenibacillaceae</taxon>
        <taxon>Paenibacillus</taxon>
    </lineage>
</organism>
<keyword evidence="3" id="KW-1185">Reference proteome</keyword>
<dbReference type="InterPro" id="IPR043748">
    <property type="entry name" value="DUF5693"/>
</dbReference>
<feature type="transmembrane region" description="Helical" evidence="1">
    <location>
        <begin position="502"/>
        <end position="524"/>
    </location>
</feature>
<proteinExistence type="predicted"/>
<evidence type="ECO:0000256" key="1">
    <source>
        <dbReference type="SAM" id="Phobius"/>
    </source>
</evidence>
<evidence type="ECO:0000313" key="3">
    <source>
        <dbReference type="Proteomes" id="UP000183410"/>
    </source>
</evidence>
<dbReference type="OrthoDB" id="3805529at2"/>
<keyword evidence="1" id="KW-0472">Membrane</keyword>
<reference evidence="3" key="1">
    <citation type="submission" date="2016-10" db="EMBL/GenBank/DDBJ databases">
        <authorList>
            <person name="Varghese N."/>
            <person name="Submissions S."/>
        </authorList>
    </citation>
    <scope>NUCLEOTIDE SEQUENCE [LARGE SCALE GENOMIC DNA]</scope>
    <source>
        <strain evidence="3">CGMCC 1.10223</strain>
    </source>
</reference>
<feature type="transmembrane region" description="Helical" evidence="1">
    <location>
        <begin position="376"/>
        <end position="395"/>
    </location>
</feature>
<feature type="transmembrane region" description="Helical" evidence="1">
    <location>
        <begin position="536"/>
        <end position="556"/>
    </location>
</feature>
<dbReference type="RefSeq" id="WP_046231352.1">
    <property type="nucleotide sequence ID" value="NZ_FONN01000032.1"/>
</dbReference>
<accession>A0A1I2IE89</accession>
<keyword evidence="1" id="KW-1133">Transmembrane helix</keyword>
<protein>
    <submittedName>
        <fullName evidence="2">Uncharacterized protein</fullName>
    </submittedName>
</protein>
<evidence type="ECO:0000313" key="2">
    <source>
        <dbReference type="EMBL" id="SFF38851.1"/>
    </source>
</evidence>
<dbReference type="Pfam" id="PF18949">
    <property type="entry name" value="DUF5693"/>
    <property type="match status" value="1"/>
</dbReference>
<keyword evidence="1" id="KW-0812">Transmembrane</keyword>
<feature type="transmembrane region" description="Helical" evidence="1">
    <location>
        <begin position="679"/>
        <end position="699"/>
    </location>
</feature>
<feature type="transmembrane region" description="Helical" evidence="1">
    <location>
        <begin position="15"/>
        <end position="32"/>
    </location>
</feature>
<dbReference type="EMBL" id="FONN01000032">
    <property type="protein sequence ID" value="SFF38851.1"/>
    <property type="molecule type" value="Genomic_DNA"/>
</dbReference>